<organism evidence="10 11">
    <name type="scientific">Pontimonas salivibrio</name>
    <dbReference type="NCBI Taxonomy" id="1159327"/>
    <lineage>
        <taxon>Bacteria</taxon>
        <taxon>Bacillati</taxon>
        <taxon>Actinomycetota</taxon>
        <taxon>Actinomycetes</taxon>
        <taxon>Micrococcales</taxon>
        <taxon>Microbacteriaceae</taxon>
        <taxon>Pontimonas</taxon>
    </lineage>
</organism>
<dbReference type="Gene3D" id="1.20.1060.20">
    <property type="match status" value="1"/>
</dbReference>
<comment type="subunit">
    <text evidence="7">Homodimer.</text>
</comment>
<dbReference type="PIRSF" id="PIRSF005719">
    <property type="entry name" value="SMC"/>
    <property type="match status" value="1"/>
</dbReference>
<dbReference type="Pfam" id="PF02463">
    <property type="entry name" value="SMC_N"/>
    <property type="match status" value="1"/>
</dbReference>
<dbReference type="InterPro" id="IPR027417">
    <property type="entry name" value="P-loop_NTPase"/>
</dbReference>
<feature type="region of interest" description="Disordered" evidence="8">
    <location>
        <begin position="927"/>
        <end position="975"/>
    </location>
</feature>
<dbReference type="GO" id="GO:0016887">
    <property type="term" value="F:ATP hydrolysis activity"/>
    <property type="evidence" value="ECO:0007669"/>
    <property type="project" value="InterPro"/>
</dbReference>
<name>A0A2L2BPH7_9MICO</name>
<comment type="domain">
    <text evidence="7">Contains large globular domains required for ATP hydrolysis at each terminus and a third globular domain forming a flexible hinge near the middle of the molecule. These domains are separated by coiled-coil structures.</text>
</comment>
<dbReference type="PANTHER" id="PTHR43977">
    <property type="entry name" value="STRUCTURAL MAINTENANCE OF CHROMOSOMES PROTEIN 3"/>
    <property type="match status" value="1"/>
</dbReference>
<feature type="coiled-coil region" evidence="7">
    <location>
        <begin position="457"/>
        <end position="484"/>
    </location>
</feature>
<feature type="coiled-coil region" evidence="7">
    <location>
        <begin position="842"/>
        <end position="890"/>
    </location>
</feature>
<gene>
    <name evidence="7" type="primary">smc</name>
    <name evidence="10" type="ORF">C3B54_11585</name>
</gene>
<dbReference type="GO" id="GO:0030261">
    <property type="term" value="P:chromosome condensation"/>
    <property type="evidence" value="ECO:0007669"/>
    <property type="project" value="InterPro"/>
</dbReference>
<sequence>MHLKSLTIKGFKSFAEPTTLQFEPGVTCVVGPNGSGKSNVVDALAWVMGEQGAKSLRGGSMEDVIFAGTQSRGPLGRAEVSLTIDNSDGVLPIDYSEVTISRTLFRNGSSEYAINRESARLLDVQELLSDTGLGREMHVIVGQGQLDRVLYASADDRRRFIEEAAGITKHRRRKEKTVRKLEAMDGNLTRLQDLVNEIRRQLKPLGRQADVAREAQSIQSAVRDAKSRLLADDVATLQRELADYQASEGASASERALVQTELDRVVEESASLEAQRASTGVAEARGVDSSLRQVAERIDSLHALAAERVSLLAEQSEASDIGPGVSDDERDEAEGLVDTARQALAAAEVELGDKAALTASARAALEAFDTQLQQSRAARDTWLRKNQERQEALAVAHSRLENATADVAVAKEAVVLADERIAELERQWHDAQVDGDDSGEASTDSAEGALQDAWRREAEAEEHVDTLRHELHRLEREKDALAATVHTLSLALESDQAGTGEQLEGVRGRVADLISINPGFEKAIARALGVLADALVVSTRQAALDLTRGVSGRDDARLSLVVDEVHATSERVELEGLVSAADVANGPEGLMRVLHRVFIAEDLDEINTHWVGHPELPADVVIVTKAGDLFSGTRVQAGSGAQQSAVELTAERDQATTELQRVSTEVERAASRLEQAQHDATQASAEAKRALAEVREFEASRAARSEALSSLAATLDSARGERERAQARVDQAEAAKSLAAEALDNAGQHSEAEPEPIVAVDESGRAALAEALELARAGEVDARVAVEAARSHVGYQESQVVALQQRHQAWLDQREKEAHRAAARRELHRRSTSVAAITPALVRVARASVEESSRRVAELEAARASSDEKAAALRQREAQLRERLTALTDSVHSVEMHIYERNLQLGQLTQKATDELGLSLDVLISEYGPDQPVPLQEGEEEDAAPTDSAEDSRAEDGGAEDAGAEDGVAWTPATKPFDRAEQQKRLARAQKQLDALGRVNPLALEEFDAMEKRHQYLVEQLEDVNASKRDLLSIVDDIDDTMRDVFMAAFADTKAAFDEVFPVLFPGGQGALSLTDPDAPLTTGVEVSVRPRGKNIERLSLLSGGERSLAAVALLIAIFIARPSPFYILDEIEAALDDANLGRLLDVMGTLRKDSQLIIITHQKRTMEIADALYGVSMRDDGVSAVVGQRVRDEALTNA</sequence>
<dbReference type="Gene3D" id="3.40.50.300">
    <property type="entry name" value="P-loop containing nucleotide triphosphate hydrolases"/>
    <property type="match status" value="2"/>
</dbReference>
<comment type="subcellular location">
    <subcellularLocation>
        <location evidence="1 7">Cytoplasm</location>
    </subcellularLocation>
</comment>
<accession>A0A2L2BPH7</accession>
<dbReference type="GO" id="GO:0006260">
    <property type="term" value="P:DNA replication"/>
    <property type="evidence" value="ECO:0007669"/>
    <property type="project" value="UniProtKB-UniRule"/>
</dbReference>
<dbReference type="InterPro" id="IPR010935">
    <property type="entry name" value="SMC_hinge"/>
</dbReference>
<dbReference type="InterPro" id="IPR003395">
    <property type="entry name" value="RecF/RecN/SMC_N"/>
</dbReference>
<dbReference type="RefSeq" id="WP_104914230.1">
    <property type="nucleotide sequence ID" value="NZ_CP026923.1"/>
</dbReference>
<protein>
    <recommendedName>
        <fullName evidence="7">Chromosome partition protein Smc</fullName>
    </recommendedName>
</protein>
<keyword evidence="3 7" id="KW-0547">Nucleotide-binding</keyword>
<evidence type="ECO:0000256" key="5">
    <source>
        <dbReference type="ARBA" id="ARBA00023054"/>
    </source>
</evidence>
<feature type="domain" description="SMC hinge" evidence="9">
    <location>
        <begin position="504"/>
        <end position="610"/>
    </location>
</feature>
<evidence type="ECO:0000256" key="6">
    <source>
        <dbReference type="ARBA" id="ARBA00023125"/>
    </source>
</evidence>
<keyword evidence="4 7" id="KW-0067">ATP-binding</keyword>
<evidence type="ECO:0000256" key="4">
    <source>
        <dbReference type="ARBA" id="ARBA00022840"/>
    </source>
</evidence>
<proteinExistence type="inferred from homology"/>
<keyword evidence="5 7" id="KW-0175">Coiled coil</keyword>
<dbReference type="Proteomes" id="UP000243077">
    <property type="component" value="Chromosome"/>
</dbReference>
<dbReference type="SUPFAM" id="SSF52540">
    <property type="entry name" value="P-loop containing nucleoside triphosphate hydrolases"/>
    <property type="match status" value="1"/>
</dbReference>
<dbReference type="InterPro" id="IPR011890">
    <property type="entry name" value="SMC_prok"/>
</dbReference>
<dbReference type="HAMAP" id="MF_01894">
    <property type="entry name" value="Smc_prok"/>
    <property type="match status" value="1"/>
</dbReference>
<evidence type="ECO:0000256" key="2">
    <source>
        <dbReference type="ARBA" id="ARBA00022490"/>
    </source>
</evidence>
<dbReference type="NCBIfam" id="TIGR02168">
    <property type="entry name" value="SMC_prok_B"/>
    <property type="match status" value="1"/>
</dbReference>
<feature type="region of interest" description="Disordered" evidence="8">
    <location>
        <begin position="430"/>
        <end position="449"/>
    </location>
</feature>
<evidence type="ECO:0000313" key="10">
    <source>
        <dbReference type="EMBL" id="AVG23571.1"/>
    </source>
</evidence>
<dbReference type="KEGG" id="psai:C3B54_11585"/>
<feature type="coiled-coil region" evidence="7">
    <location>
        <begin position="645"/>
        <end position="742"/>
    </location>
</feature>
<dbReference type="AlphaFoldDB" id="A0A2L2BPH7"/>
<evidence type="ECO:0000313" key="11">
    <source>
        <dbReference type="Proteomes" id="UP000243077"/>
    </source>
</evidence>
<evidence type="ECO:0000256" key="3">
    <source>
        <dbReference type="ARBA" id="ARBA00022741"/>
    </source>
</evidence>
<dbReference type="GO" id="GO:0005737">
    <property type="term" value="C:cytoplasm"/>
    <property type="evidence" value="ECO:0007669"/>
    <property type="project" value="UniProtKB-SubCell"/>
</dbReference>
<dbReference type="InterPro" id="IPR036277">
    <property type="entry name" value="SMC_hinge_sf"/>
</dbReference>
<dbReference type="Gene3D" id="3.30.70.1620">
    <property type="match status" value="1"/>
</dbReference>
<evidence type="ECO:0000256" key="1">
    <source>
        <dbReference type="ARBA" id="ARBA00004496"/>
    </source>
</evidence>
<dbReference type="EMBL" id="CP026923">
    <property type="protein sequence ID" value="AVG23571.1"/>
    <property type="molecule type" value="Genomic_DNA"/>
</dbReference>
<evidence type="ECO:0000256" key="8">
    <source>
        <dbReference type="SAM" id="MobiDB-lite"/>
    </source>
</evidence>
<dbReference type="FunFam" id="3.40.50.300:FF:000984">
    <property type="entry name" value="Chromosome partition protein Smc"/>
    <property type="match status" value="1"/>
</dbReference>
<dbReference type="InterPro" id="IPR024704">
    <property type="entry name" value="SMC"/>
</dbReference>
<keyword evidence="6 7" id="KW-0238">DNA-binding</keyword>
<dbReference type="SUPFAM" id="SSF75553">
    <property type="entry name" value="Smc hinge domain"/>
    <property type="match status" value="1"/>
</dbReference>
<keyword evidence="2 7" id="KW-0963">Cytoplasm</keyword>
<dbReference type="CDD" id="cd03278">
    <property type="entry name" value="ABC_SMC_barmotin"/>
    <property type="match status" value="1"/>
</dbReference>
<dbReference type="GO" id="GO:0005694">
    <property type="term" value="C:chromosome"/>
    <property type="evidence" value="ECO:0007669"/>
    <property type="project" value="InterPro"/>
</dbReference>
<comment type="function">
    <text evidence="7">Required for chromosome condensation and partitioning.</text>
</comment>
<evidence type="ECO:0000256" key="7">
    <source>
        <dbReference type="HAMAP-Rule" id="MF_01894"/>
    </source>
</evidence>
<comment type="similarity">
    <text evidence="7">Belongs to the SMC family.</text>
</comment>
<keyword evidence="11" id="KW-1185">Reference proteome</keyword>
<feature type="binding site" evidence="7">
    <location>
        <begin position="32"/>
        <end position="39"/>
    </location>
    <ligand>
        <name>ATP</name>
        <dbReference type="ChEBI" id="CHEBI:30616"/>
    </ligand>
</feature>
<dbReference type="GO" id="GO:0007059">
    <property type="term" value="P:chromosome segregation"/>
    <property type="evidence" value="ECO:0007669"/>
    <property type="project" value="UniProtKB-UniRule"/>
</dbReference>
<dbReference type="Pfam" id="PF06470">
    <property type="entry name" value="SMC_hinge"/>
    <property type="match status" value="1"/>
</dbReference>
<dbReference type="GO" id="GO:0005524">
    <property type="term" value="F:ATP binding"/>
    <property type="evidence" value="ECO:0007669"/>
    <property type="project" value="UniProtKB-UniRule"/>
</dbReference>
<reference evidence="10 11" key="1">
    <citation type="submission" date="2018-02" db="EMBL/GenBank/DDBJ databases">
        <title>Complete genome of the streamlined marine actinobacterium Pontimonas salivibrio CL-TW6 adapted to coastal planktonic lifestype.</title>
        <authorList>
            <person name="Cho B.C."/>
            <person name="Hardies S.C."/>
            <person name="Jang G.I."/>
            <person name="Hwang C.Y."/>
        </authorList>
    </citation>
    <scope>NUCLEOTIDE SEQUENCE [LARGE SCALE GENOMIC DNA]</scope>
    <source>
        <strain evidence="10 11">CL-TW6</strain>
    </source>
</reference>
<dbReference type="FunFam" id="3.40.50.300:FF:000901">
    <property type="entry name" value="Chromosome partition protein Smc"/>
    <property type="match status" value="1"/>
</dbReference>
<dbReference type="SMART" id="SM00968">
    <property type="entry name" value="SMC_hinge"/>
    <property type="match status" value="1"/>
</dbReference>
<dbReference type="OrthoDB" id="9808768at2"/>
<dbReference type="GO" id="GO:0007062">
    <property type="term" value="P:sister chromatid cohesion"/>
    <property type="evidence" value="ECO:0007669"/>
    <property type="project" value="InterPro"/>
</dbReference>
<evidence type="ECO:0000259" key="9">
    <source>
        <dbReference type="SMART" id="SM00968"/>
    </source>
</evidence>
<dbReference type="GO" id="GO:0003677">
    <property type="term" value="F:DNA binding"/>
    <property type="evidence" value="ECO:0007669"/>
    <property type="project" value="UniProtKB-UniRule"/>
</dbReference>